<evidence type="ECO:0000313" key="4">
    <source>
        <dbReference type="EMBL" id="MFC7219105.1"/>
    </source>
</evidence>
<dbReference type="EMBL" id="JBHSZO010000018">
    <property type="protein sequence ID" value="MFC7219105.1"/>
    <property type="molecule type" value="Genomic_DNA"/>
</dbReference>
<organism evidence="4 5">
    <name type="scientific">Streptomyces polyrhachis</name>
    <dbReference type="NCBI Taxonomy" id="1282885"/>
    <lineage>
        <taxon>Bacteria</taxon>
        <taxon>Bacillati</taxon>
        <taxon>Actinomycetota</taxon>
        <taxon>Actinomycetes</taxon>
        <taxon>Kitasatosporales</taxon>
        <taxon>Streptomycetaceae</taxon>
        <taxon>Streptomyces</taxon>
    </lineage>
</organism>
<dbReference type="Proteomes" id="UP001596413">
    <property type="component" value="Unassembled WGS sequence"/>
</dbReference>
<name>A0ABW2GI72_9ACTN</name>
<feature type="coiled-coil region" evidence="1">
    <location>
        <begin position="208"/>
        <end position="239"/>
    </location>
</feature>
<dbReference type="Pfam" id="PF11887">
    <property type="entry name" value="Mce4_CUP1"/>
    <property type="match status" value="1"/>
</dbReference>
<feature type="domain" description="Mce/MlaD" evidence="2">
    <location>
        <begin position="52"/>
        <end position="127"/>
    </location>
</feature>
<dbReference type="PANTHER" id="PTHR33371">
    <property type="entry name" value="INTERMEMBRANE PHOSPHOLIPID TRANSPORT SYSTEM BINDING PROTEIN MLAD-RELATED"/>
    <property type="match status" value="1"/>
</dbReference>
<comment type="caution">
    <text evidence="4">The sequence shown here is derived from an EMBL/GenBank/DDBJ whole genome shotgun (WGS) entry which is preliminary data.</text>
</comment>
<evidence type="ECO:0000259" key="2">
    <source>
        <dbReference type="Pfam" id="PF02470"/>
    </source>
</evidence>
<gene>
    <name evidence="4" type="ORF">ACFQLX_13145</name>
</gene>
<evidence type="ECO:0000256" key="1">
    <source>
        <dbReference type="SAM" id="Coils"/>
    </source>
</evidence>
<sequence length="393" mass="41352">MGRKAARVGLALSAAVTLAGLAMIPGCGVPSVPGIQQLPLPGGADLGNYPFTVVAEFRDVVSLFPQSAVKVNDVAVGEVTKVELGRDGWTARVTMKVNGKVWLPQNTYANLEQSSLLGEKFIQLVPPGSMRSRPDLIDTQTGVNAAYSANRGRLRDGAVIPLIRTNRNPEIEEAFGALSLLLSGGGVEKIHTITTELNNALDGNQAPARSLLTQINTLAKNLDKNKEQITAAIDGMNRLSSTLAQRGPGIGQAIDGLPEGLKVLRDQRGALVTMLRSLNSLSGVAVDTLDRSKKDLVADLKALEPILRNLDEAGQDLPDSLQVMFTYPFTDEVLSGVKGDYLNVYLNMAAAPGSTELIGPITDATETQRSAGQLPVLPGLSGSGTTIIEGGGN</sequence>
<evidence type="ECO:0000313" key="5">
    <source>
        <dbReference type="Proteomes" id="UP001596413"/>
    </source>
</evidence>
<dbReference type="Pfam" id="PF02470">
    <property type="entry name" value="MlaD"/>
    <property type="match status" value="1"/>
</dbReference>
<keyword evidence="1" id="KW-0175">Coiled coil</keyword>
<accession>A0ABW2GI72</accession>
<reference evidence="5" key="1">
    <citation type="journal article" date="2019" name="Int. J. Syst. Evol. Microbiol.">
        <title>The Global Catalogue of Microorganisms (GCM) 10K type strain sequencing project: providing services to taxonomists for standard genome sequencing and annotation.</title>
        <authorList>
            <consortium name="The Broad Institute Genomics Platform"/>
            <consortium name="The Broad Institute Genome Sequencing Center for Infectious Disease"/>
            <person name="Wu L."/>
            <person name="Ma J."/>
        </authorList>
    </citation>
    <scope>NUCLEOTIDE SEQUENCE [LARGE SCALE GENOMIC DNA]</scope>
    <source>
        <strain evidence="5">CGMCC 1.13681</strain>
    </source>
</reference>
<dbReference type="InterPro" id="IPR024516">
    <property type="entry name" value="Mce_C"/>
</dbReference>
<dbReference type="RefSeq" id="WP_386414636.1">
    <property type="nucleotide sequence ID" value="NZ_JBHSZO010000018.1"/>
</dbReference>
<dbReference type="InterPro" id="IPR003399">
    <property type="entry name" value="Mce/MlaD"/>
</dbReference>
<proteinExistence type="predicted"/>
<protein>
    <submittedName>
        <fullName evidence="4">MlaD family protein</fullName>
    </submittedName>
</protein>
<evidence type="ECO:0000259" key="3">
    <source>
        <dbReference type="Pfam" id="PF11887"/>
    </source>
</evidence>
<keyword evidence="5" id="KW-1185">Reference proteome</keyword>
<dbReference type="InterPro" id="IPR052336">
    <property type="entry name" value="MlaD_Phospholipid_Transporter"/>
</dbReference>
<feature type="domain" description="Mammalian cell entry C-terminal" evidence="3">
    <location>
        <begin position="152"/>
        <end position="322"/>
    </location>
</feature>
<dbReference type="PANTHER" id="PTHR33371:SF15">
    <property type="entry name" value="LIPOPROTEIN LPRN"/>
    <property type="match status" value="1"/>
</dbReference>